<sequence>MVRCSFQGCRQLVICICACEKDGLCFCREHRDSHVELQPQKQHLIEHLLFEGLDEQNNDKYYEIIQQEISQNERKYEESGGSFIIPEKYQLESFLTMLSEIALIESIPERP</sequence>
<evidence type="ECO:0000313" key="1">
    <source>
        <dbReference type="EMBL" id="CAG9312283.1"/>
    </source>
</evidence>
<dbReference type="AlphaFoldDB" id="A0AAU9IJC1"/>
<name>A0AAU9IJC1_9CILI</name>
<reference evidence="1" key="1">
    <citation type="submission" date="2021-09" db="EMBL/GenBank/DDBJ databases">
        <authorList>
            <consortium name="AG Swart"/>
            <person name="Singh M."/>
            <person name="Singh A."/>
            <person name="Seah K."/>
            <person name="Emmerich C."/>
        </authorList>
    </citation>
    <scope>NUCLEOTIDE SEQUENCE</scope>
    <source>
        <strain evidence="1">ATCC30299</strain>
    </source>
</reference>
<accession>A0AAU9IJC1</accession>
<dbReference type="EMBL" id="CAJZBQ010000005">
    <property type="protein sequence ID" value="CAG9312283.1"/>
    <property type="molecule type" value="Genomic_DNA"/>
</dbReference>
<evidence type="ECO:0000313" key="2">
    <source>
        <dbReference type="Proteomes" id="UP001162131"/>
    </source>
</evidence>
<keyword evidence="2" id="KW-1185">Reference proteome</keyword>
<gene>
    <name evidence="1" type="ORF">BSTOLATCC_MIC5525</name>
</gene>
<organism evidence="1 2">
    <name type="scientific">Blepharisma stoltei</name>
    <dbReference type="NCBI Taxonomy" id="1481888"/>
    <lineage>
        <taxon>Eukaryota</taxon>
        <taxon>Sar</taxon>
        <taxon>Alveolata</taxon>
        <taxon>Ciliophora</taxon>
        <taxon>Postciliodesmatophora</taxon>
        <taxon>Heterotrichea</taxon>
        <taxon>Heterotrichida</taxon>
        <taxon>Blepharismidae</taxon>
        <taxon>Blepharisma</taxon>
    </lineage>
</organism>
<dbReference type="Proteomes" id="UP001162131">
    <property type="component" value="Unassembled WGS sequence"/>
</dbReference>
<proteinExistence type="predicted"/>
<protein>
    <submittedName>
        <fullName evidence="1">Uncharacterized protein</fullName>
    </submittedName>
</protein>
<comment type="caution">
    <text evidence="1">The sequence shown here is derived from an EMBL/GenBank/DDBJ whole genome shotgun (WGS) entry which is preliminary data.</text>
</comment>